<proteinExistence type="predicted"/>
<accession>A0A7S3JTY7</accession>
<dbReference type="AlphaFoldDB" id="A0A7S3JTY7"/>
<name>A0A7S3JTY7_9STRA</name>
<dbReference type="PANTHER" id="PTHR15000:SF1">
    <property type="entry name" value="ERYTHROID DIFFERENTIATION-RELATED FACTOR 1"/>
    <property type="match status" value="1"/>
</dbReference>
<evidence type="ECO:0000256" key="1">
    <source>
        <dbReference type="SAM" id="MobiDB-lite"/>
    </source>
</evidence>
<feature type="compositionally biased region" description="Polar residues" evidence="1">
    <location>
        <begin position="1026"/>
        <end position="1042"/>
    </location>
</feature>
<protein>
    <recommendedName>
        <fullName evidence="3">Erythroid differentiation-related factor 1</fullName>
    </recommendedName>
</protein>
<evidence type="ECO:0000313" key="2">
    <source>
        <dbReference type="EMBL" id="CAE0363108.1"/>
    </source>
</evidence>
<reference evidence="2" key="1">
    <citation type="submission" date="2021-01" db="EMBL/GenBank/DDBJ databases">
        <authorList>
            <person name="Corre E."/>
            <person name="Pelletier E."/>
            <person name="Niang G."/>
            <person name="Scheremetjew M."/>
            <person name="Finn R."/>
            <person name="Kale V."/>
            <person name="Holt S."/>
            <person name="Cochrane G."/>
            <person name="Meng A."/>
            <person name="Brown T."/>
            <person name="Cohen L."/>
        </authorList>
    </citation>
    <scope>NUCLEOTIDE SEQUENCE</scope>
    <source>
        <strain evidence="2">CCMP1510</strain>
    </source>
</reference>
<evidence type="ECO:0008006" key="3">
    <source>
        <dbReference type="Google" id="ProtNLM"/>
    </source>
</evidence>
<gene>
    <name evidence="2" type="ORF">ALAG00032_LOCUS3849</name>
</gene>
<dbReference type="EMBL" id="HBIJ01005442">
    <property type="protein sequence ID" value="CAE0363108.1"/>
    <property type="molecule type" value="Transcribed_RNA"/>
</dbReference>
<feature type="region of interest" description="Disordered" evidence="1">
    <location>
        <begin position="1026"/>
        <end position="1052"/>
    </location>
</feature>
<feature type="region of interest" description="Disordered" evidence="1">
    <location>
        <begin position="128"/>
        <end position="154"/>
    </location>
</feature>
<organism evidence="2">
    <name type="scientific">Aureoumbra lagunensis</name>
    <dbReference type="NCBI Taxonomy" id="44058"/>
    <lineage>
        <taxon>Eukaryota</taxon>
        <taxon>Sar</taxon>
        <taxon>Stramenopiles</taxon>
        <taxon>Ochrophyta</taxon>
        <taxon>Pelagophyceae</taxon>
        <taxon>Pelagomonadales</taxon>
        <taxon>Aureoumbra</taxon>
    </lineage>
</organism>
<sequence>MGDAELQVSELQIDTASVRCWDASQNGKVVRKEQRDSGPEFIGDADSFKRLFALPVTKWKATFAVHRVGGTLVLDGGDECIEQQQQPSEKYILDDGGVIESKNGEALLDGIAPALLLERHVATALSTPYPYSVDDQGSEDSYYGNDDNGNKNNDDNLCVNESALDLSKKNAFIWNRREYGVISAWRLAEIRLVSGVDSEDCNDTSRTTMSTFSNDQQQIRRLAVLDSWLDNILTGAPRLAERLREHGLVAGGLEATKFQGKKQDLKQVVIAHDENNSTPIRNEDINPCADDIFDSSHIEIQAAALLRFLYENCEKDGATYVLSREYGGVIKLFDLGALCDHNKRRWKWYLATLSVRLARQLEAHLVADAEQLLSQRVARELRSRQRLLLETASELFAEIAELKGGKHLLMRASVHEQLAATYFAEHTTRKTNTSFFSPISETDDSTRPEIIKTKQKHTTNHPPARLLGLEALRCCDADALEKARRQLRIALELVSQEDELIVFADRAEARRLELCRGVVDATLALARQHLDNRRPSGLMHELKIAANEIRFLTSDSDSARIAALWHCAAAFSYGVATERFIWAECGALECDALTLLYDLQEALPEDVLDESPSLRAALARLVEPRALHHVSKRDLIRLRAVFNIDSSFFSTSQAKEKQALLLAVAKALGTCLRRASTLPGNVVTALSGQLAEVCSRLAVFTSDMIKSAEGQSVAIDWIVTALAYAVTSSLNNSRLLISIRLNWCVFERRLALLCNSNENYLQEALRQTEAAAALLGSEQDSVWTQVHEELAISNLHLGTARRKNNNNCDERLVLDPLRAALRAHEKLRGSESTQVAADSYQIAAYLLQRYKRRLENINTSLQHKKNKLLFDEALEHFCSAKSIFNAHKLPSHVVLAALGISDLLDTRCRHLSSSPHTQIRENPIGLALASLVELTEARASLRATKEGGESRRAVASRLPDRAKTLLQIAMASNNTSIISYCKAIYQTVLTRDTQVEDMLDAAASAIHPLIELFDSTPSEDAEIEGTATQQESHVTSSISTTTNKKRKKKKKKHQDQIFITPWCKFRGKYTAFFFS</sequence>
<dbReference type="PANTHER" id="PTHR15000">
    <property type="entry name" value="ERYTHROID DIFFERENTIATION-RELATED FACTOR 1"/>
    <property type="match status" value="1"/>
</dbReference>
<feature type="compositionally biased region" description="Basic residues" evidence="1">
    <location>
        <begin position="1043"/>
        <end position="1052"/>
    </location>
</feature>
<dbReference type="GO" id="GO:0045893">
    <property type="term" value="P:positive regulation of DNA-templated transcription"/>
    <property type="evidence" value="ECO:0007669"/>
    <property type="project" value="TreeGrafter"/>
</dbReference>